<comment type="caution">
    <text evidence="7">The sequence shown here is derived from an EMBL/GenBank/DDBJ whole genome shotgun (WGS) entry which is preliminary data.</text>
</comment>
<keyword evidence="3 6" id="KW-0812">Transmembrane</keyword>
<evidence type="ECO:0000313" key="7">
    <source>
        <dbReference type="EMBL" id="SPO60681.1"/>
    </source>
</evidence>
<keyword evidence="2" id="KW-1003">Cell membrane</keyword>
<accession>A0AAQ1P6C4</accession>
<keyword evidence="4 6" id="KW-1133">Transmembrane helix</keyword>
<keyword evidence="8" id="KW-1185">Reference proteome</keyword>
<dbReference type="GO" id="GO:0005886">
    <property type="term" value="C:plasma membrane"/>
    <property type="evidence" value="ECO:0007669"/>
    <property type="project" value="UniProtKB-SubCell"/>
</dbReference>
<dbReference type="GO" id="GO:0022857">
    <property type="term" value="F:transmembrane transporter activity"/>
    <property type="evidence" value="ECO:0007669"/>
    <property type="project" value="TreeGrafter"/>
</dbReference>
<organism evidence="7 8">
    <name type="scientific">Pseudomonas inefficax</name>
    <dbReference type="NCBI Taxonomy" id="2078786"/>
    <lineage>
        <taxon>Bacteria</taxon>
        <taxon>Pseudomonadati</taxon>
        <taxon>Pseudomonadota</taxon>
        <taxon>Gammaproteobacteria</taxon>
        <taxon>Pseudomonadales</taxon>
        <taxon>Pseudomonadaceae</taxon>
        <taxon>Pseudomonas</taxon>
    </lineage>
</organism>
<keyword evidence="5 6" id="KW-0472">Membrane</keyword>
<evidence type="ECO:0000256" key="5">
    <source>
        <dbReference type="ARBA" id="ARBA00023136"/>
    </source>
</evidence>
<protein>
    <submittedName>
        <fullName evidence="7">Transport protein (MFS superfamily)</fullName>
    </submittedName>
</protein>
<gene>
    <name evidence="7" type="ORF">JV551A3_V1_980093</name>
</gene>
<dbReference type="SUPFAM" id="SSF103473">
    <property type="entry name" value="MFS general substrate transporter"/>
    <property type="match status" value="1"/>
</dbReference>
<evidence type="ECO:0000256" key="4">
    <source>
        <dbReference type="ARBA" id="ARBA00022989"/>
    </source>
</evidence>
<dbReference type="InterPro" id="IPR036259">
    <property type="entry name" value="MFS_trans_sf"/>
</dbReference>
<name>A0AAQ1P6C4_9PSED</name>
<evidence type="ECO:0000256" key="6">
    <source>
        <dbReference type="SAM" id="Phobius"/>
    </source>
</evidence>
<dbReference type="EMBL" id="OPYN01000098">
    <property type="protein sequence ID" value="SPO60681.1"/>
    <property type="molecule type" value="Genomic_DNA"/>
</dbReference>
<evidence type="ECO:0000256" key="3">
    <source>
        <dbReference type="ARBA" id="ARBA00022692"/>
    </source>
</evidence>
<evidence type="ECO:0000313" key="8">
    <source>
        <dbReference type="Proteomes" id="UP000294335"/>
    </source>
</evidence>
<dbReference type="InterPro" id="IPR050189">
    <property type="entry name" value="MFS_Efflux_Transporters"/>
</dbReference>
<proteinExistence type="predicted"/>
<dbReference type="PANTHER" id="PTHR43124">
    <property type="entry name" value="PURINE EFFLUX PUMP PBUE"/>
    <property type="match status" value="1"/>
</dbReference>
<sequence>MLLMPLVLGSHIGAAIALLVWGMFTFAVVPPLQMRVMIAAIEAPGLASSINVGAFNLGNAVGAALGGAVISLDLGYAAVPMAGGVLAAAGLLLVWLGGRSKAAGKTAADAA</sequence>
<comment type="subcellular location">
    <subcellularLocation>
        <location evidence="1">Cell membrane</location>
        <topology evidence="1">Multi-pass membrane protein</topology>
    </subcellularLocation>
</comment>
<dbReference type="Proteomes" id="UP000294335">
    <property type="component" value="Unassembled WGS sequence"/>
</dbReference>
<evidence type="ECO:0000256" key="2">
    <source>
        <dbReference type="ARBA" id="ARBA00022475"/>
    </source>
</evidence>
<dbReference type="AlphaFoldDB" id="A0AAQ1P6C4"/>
<reference evidence="7 8" key="1">
    <citation type="submission" date="2018-02" db="EMBL/GenBank/DDBJ databases">
        <authorList>
            <person name="Dubost A."/>
        </authorList>
    </citation>
    <scope>NUCLEOTIDE SEQUENCE [LARGE SCALE GENOMIC DNA]</scope>
    <source>
        <strain evidence="8">JV551A3</strain>
    </source>
</reference>
<evidence type="ECO:0000256" key="1">
    <source>
        <dbReference type="ARBA" id="ARBA00004651"/>
    </source>
</evidence>
<feature type="transmembrane region" description="Helical" evidence="6">
    <location>
        <begin position="76"/>
        <end position="96"/>
    </location>
</feature>
<dbReference type="PANTHER" id="PTHR43124:SF8">
    <property type="entry name" value="INNER MEMBRANE TRANSPORT PROTEIN YDHP"/>
    <property type="match status" value="1"/>
</dbReference>
<feature type="transmembrane region" description="Helical" evidence="6">
    <location>
        <begin position="6"/>
        <end position="29"/>
    </location>
</feature>